<reference evidence="3" key="1">
    <citation type="submission" date="2016-06" db="UniProtKB">
        <authorList>
            <consortium name="WormBaseParasite"/>
        </authorList>
    </citation>
    <scope>IDENTIFICATION</scope>
</reference>
<reference evidence="1 2" key="2">
    <citation type="submission" date="2018-11" db="EMBL/GenBank/DDBJ databases">
        <authorList>
            <consortium name="Pathogen Informatics"/>
        </authorList>
    </citation>
    <scope>NUCLEOTIDE SEQUENCE [LARGE SCALE GENOMIC DNA]</scope>
    <source>
        <strain evidence="1 2">NST_G2</strain>
    </source>
</reference>
<proteinExistence type="predicted"/>
<dbReference type="PANTHER" id="PTHR33395:SF22">
    <property type="entry name" value="REVERSE TRANSCRIPTASE DOMAIN-CONTAINING PROTEIN"/>
    <property type="match status" value="1"/>
</dbReference>
<evidence type="ECO:0000313" key="3">
    <source>
        <dbReference type="WBParaSite" id="SSLN_0000583301-mRNA-1"/>
    </source>
</evidence>
<evidence type="ECO:0000313" key="1">
    <source>
        <dbReference type="EMBL" id="VDL92037.1"/>
    </source>
</evidence>
<organism evidence="3">
    <name type="scientific">Schistocephalus solidus</name>
    <name type="common">Tapeworm</name>
    <dbReference type="NCBI Taxonomy" id="70667"/>
    <lineage>
        <taxon>Eukaryota</taxon>
        <taxon>Metazoa</taxon>
        <taxon>Spiralia</taxon>
        <taxon>Lophotrochozoa</taxon>
        <taxon>Platyhelminthes</taxon>
        <taxon>Cestoda</taxon>
        <taxon>Eucestoda</taxon>
        <taxon>Diphyllobothriidea</taxon>
        <taxon>Diphyllobothriidae</taxon>
        <taxon>Schistocephalus</taxon>
    </lineage>
</organism>
<keyword evidence="2" id="KW-1185">Reference proteome</keyword>
<sequence length="197" mass="21955">MNFQGGGGAMYVNINFIICKKPENATNDMEAIWLTSNVQMSQSLFAMTFYRSSKTDTDADTCLQEKKKEIDSQPNVVLIRDFNAPSIQWIELKAKFSSYETMRSPSIQDILFLEVAVVEEQKTLTLCKPPGSYDIPAKLIFEHAGELAKSLFFMGQKSLDTGIIPTDKKTAHITDLYINGSSGNATNCRPVSLTFIC</sequence>
<dbReference type="WBParaSite" id="SSLN_0000583301-mRNA-1">
    <property type="protein sequence ID" value="SSLN_0000583301-mRNA-1"/>
    <property type="gene ID" value="SSLN_0000583301"/>
</dbReference>
<evidence type="ECO:0000313" key="2">
    <source>
        <dbReference type="Proteomes" id="UP000275846"/>
    </source>
</evidence>
<dbReference type="AlphaFoldDB" id="A0A183SN54"/>
<dbReference type="Proteomes" id="UP000275846">
    <property type="component" value="Unassembled WGS sequence"/>
</dbReference>
<name>A0A183SN54_SCHSO</name>
<protein>
    <submittedName>
        <fullName evidence="3">Endo/exonuclease/phosphatase domain-containing protein</fullName>
    </submittedName>
</protein>
<dbReference type="EMBL" id="UYSU01033340">
    <property type="protein sequence ID" value="VDL92037.1"/>
    <property type="molecule type" value="Genomic_DNA"/>
</dbReference>
<dbReference type="PANTHER" id="PTHR33395">
    <property type="entry name" value="TRANSCRIPTASE, PUTATIVE-RELATED-RELATED"/>
    <property type="match status" value="1"/>
</dbReference>
<gene>
    <name evidence="1" type="ORF">SSLN_LOCUS5652</name>
</gene>
<accession>A0A183SN54</accession>